<accession>A0A0D3A1C3</accession>
<dbReference type="Gramene" id="Bo1g004990.1">
    <property type="protein sequence ID" value="Bo1g004990.1"/>
    <property type="gene ID" value="Bo1g004990"/>
</dbReference>
<reference evidence="1" key="2">
    <citation type="submission" date="2015-03" db="UniProtKB">
        <authorList>
            <consortium name="EnsemblPlants"/>
        </authorList>
    </citation>
    <scope>IDENTIFICATION</scope>
</reference>
<keyword evidence="2" id="KW-1185">Reference proteome</keyword>
<dbReference type="eggNOG" id="KOG0118">
    <property type="taxonomic scope" value="Eukaryota"/>
</dbReference>
<protein>
    <submittedName>
        <fullName evidence="1">Uncharacterized protein</fullName>
    </submittedName>
</protein>
<dbReference type="HOGENOM" id="CLU_2515752_0_0_1"/>
<proteinExistence type="predicted"/>
<evidence type="ECO:0000313" key="1">
    <source>
        <dbReference type="EnsemblPlants" id="Bo1g004990.1"/>
    </source>
</evidence>
<dbReference type="Proteomes" id="UP000032141">
    <property type="component" value="Chromosome C1"/>
</dbReference>
<sequence>MVKSLSYTCRRTTSGSNTEKLGLSHSLLLKKPFYFVISDSVEDLMEDTHELGGTTVAVDRASPKEDDPPVRDKVSLLRFRLGQER</sequence>
<name>A0A0D3A1C3_BRAOL</name>
<evidence type="ECO:0000313" key="2">
    <source>
        <dbReference type="Proteomes" id="UP000032141"/>
    </source>
</evidence>
<reference evidence="1 2" key="1">
    <citation type="journal article" date="2014" name="Genome Biol.">
        <title>Transcriptome and methylome profiling reveals relics of genome dominance in the mesopolyploid Brassica oleracea.</title>
        <authorList>
            <person name="Parkin I.A."/>
            <person name="Koh C."/>
            <person name="Tang H."/>
            <person name="Robinson S.J."/>
            <person name="Kagale S."/>
            <person name="Clarke W.E."/>
            <person name="Town C.D."/>
            <person name="Nixon J."/>
            <person name="Krishnakumar V."/>
            <person name="Bidwell S.L."/>
            <person name="Denoeud F."/>
            <person name="Belcram H."/>
            <person name="Links M.G."/>
            <person name="Just J."/>
            <person name="Clarke C."/>
            <person name="Bender T."/>
            <person name="Huebert T."/>
            <person name="Mason A.S."/>
            <person name="Pires J.C."/>
            <person name="Barker G."/>
            <person name="Moore J."/>
            <person name="Walley P.G."/>
            <person name="Manoli S."/>
            <person name="Batley J."/>
            <person name="Edwards D."/>
            <person name="Nelson M.N."/>
            <person name="Wang X."/>
            <person name="Paterson A.H."/>
            <person name="King G."/>
            <person name="Bancroft I."/>
            <person name="Chalhoub B."/>
            <person name="Sharpe A.G."/>
        </authorList>
    </citation>
    <scope>NUCLEOTIDE SEQUENCE</scope>
    <source>
        <strain evidence="1 2">cv. TO1000</strain>
    </source>
</reference>
<dbReference type="EnsemblPlants" id="Bo1g004990.1">
    <property type="protein sequence ID" value="Bo1g004990.1"/>
    <property type="gene ID" value="Bo1g004990"/>
</dbReference>
<organism evidence="1 2">
    <name type="scientific">Brassica oleracea var. oleracea</name>
    <dbReference type="NCBI Taxonomy" id="109376"/>
    <lineage>
        <taxon>Eukaryota</taxon>
        <taxon>Viridiplantae</taxon>
        <taxon>Streptophyta</taxon>
        <taxon>Embryophyta</taxon>
        <taxon>Tracheophyta</taxon>
        <taxon>Spermatophyta</taxon>
        <taxon>Magnoliopsida</taxon>
        <taxon>eudicotyledons</taxon>
        <taxon>Gunneridae</taxon>
        <taxon>Pentapetalae</taxon>
        <taxon>rosids</taxon>
        <taxon>malvids</taxon>
        <taxon>Brassicales</taxon>
        <taxon>Brassicaceae</taxon>
        <taxon>Brassiceae</taxon>
        <taxon>Brassica</taxon>
    </lineage>
</organism>
<dbReference type="AlphaFoldDB" id="A0A0D3A1C3"/>
<dbReference type="STRING" id="109376.A0A0D3A1C3"/>